<dbReference type="Proteomes" id="UP000016605">
    <property type="component" value="Unassembled WGS sequence"/>
</dbReference>
<gene>
    <name evidence="2" type="ORF">N136_03166</name>
</gene>
<protein>
    <submittedName>
        <fullName evidence="2">Uncharacterized protein</fullName>
    </submittedName>
</protein>
<comment type="caution">
    <text evidence="2">The sequence shown here is derived from an EMBL/GenBank/DDBJ whole genome shotgun (WGS) entry which is preliminary data.</text>
</comment>
<accession>U2T731</accession>
<dbReference type="AlphaFoldDB" id="U2T731"/>
<dbReference type="HOGENOM" id="CLU_3154381_0_0_11"/>
<evidence type="ECO:0000313" key="2">
    <source>
        <dbReference type="EMBL" id="ERK70502.1"/>
    </source>
</evidence>
<reference evidence="2 3" key="1">
    <citation type="submission" date="2013-08" db="EMBL/GenBank/DDBJ databases">
        <authorList>
            <person name="Weinstock G."/>
            <person name="Sodergren E."/>
            <person name="Wylie T."/>
            <person name="Fulton L."/>
            <person name="Fulton R."/>
            <person name="Fronick C."/>
            <person name="O'Laughlin M."/>
            <person name="Godfrey J."/>
            <person name="Miner T."/>
            <person name="Herter B."/>
            <person name="Appelbaum E."/>
            <person name="Cordes M."/>
            <person name="Lek S."/>
            <person name="Wollam A."/>
            <person name="Pepin K.H."/>
            <person name="Palsikar V.B."/>
            <person name="Mitreva M."/>
            <person name="Wilson R.K."/>
        </authorList>
    </citation>
    <scope>NUCLEOTIDE SEQUENCE [LARGE SCALE GENOMIC DNA]</scope>
    <source>
        <strain evidence="2 3">ATCC 14665</strain>
    </source>
</reference>
<evidence type="ECO:0000313" key="3">
    <source>
        <dbReference type="Proteomes" id="UP000016605"/>
    </source>
</evidence>
<evidence type="ECO:0000256" key="1">
    <source>
        <dbReference type="SAM" id="MobiDB-lite"/>
    </source>
</evidence>
<proteinExistence type="predicted"/>
<feature type="compositionally biased region" description="Basic and acidic residues" evidence="1">
    <location>
        <begin position="39"/>
        <end position="48"/>
    </location>
</feature>
<sequence length="48" mass="5063">MVSLRSSTPGYGSLVARAGWRAIRSSVRGAPPPSSVPVLEERCESPAH</sequence>
<feature type="region of interest" description="Disordered" evidence="1">
    <location>
        <begin position="26"/>
        <end position="48"/>
    </location>
</feature>
<organism evidence="2 3">
    <name type="scientific">Leifsonia aquatica ATCC 14665</name>
    <dbReference type="NCBI Taxonomy" id="1358026"/>
    <lineage>
        <taxon>Bacteria</taxon>
        <taxon>Bacillati</taxon>
        <taxon>Actinomycetota</taxon>
        <taxon>Actinomycetes</taxon>
        <taxon>Micrococcales</taxon>
        <taxon>Microbacteriaceae</taxon>
        <taxon>Leifsonia</taxon>
    </lineage>
</organism>
<dbReference type="EMBL" id="AWVQ01000439">
    <property type="protein sequence ID" value="ERK70502.1"/>
    <property type="molecule type" value="Genomic_DNA"/>
</dbReference>
<name>U2T731_LEIAQ</name>